<comment type="caution">
    <text evidence="1">The sequence shown here is derived from an EMBL/GenBank/DDBJ whole genome shotgun (WGS) entry which is preliminary data.</text>
</comment>
<dbReference type="EMBL" id="BDQA01000414">
    <property type="protein sequence ID" value="GBH21881.1"/>
    <property type="molecule type" value="Genomic_RNA"/>
</dbReference>
<protein>
    <submittedName>
        <fullName evidence="1">Uncharacterized protein</fullName>
    </submittedName>
</protein>
<accession>A0A2V0R9K9</accession>
<sequence>MRSKGFKKTAEVAGKIEVVSKGVKNTALELDSKYGNDGHRATRSSRPENVIVRARDSALPNIGARVFVDPLDGEKAVYACPVILKMGDPETGSLASTYVSDYLFPAYDNAIMQGVKYDVSGLFDESKFRAYHDHILKAIATYYFVSFQRSFSSDPNLNSRSFSVRDANIYGPGTEESLRVLRNRIQQYCVSPNLVSLMKWLFPIRSAGRTPNANLLQFCPDTSLLTAEDDDAISIILRTTISELTSADNKVSSLIGKIQPDWQIKLDHYTDVNANPEVDFNWFNVWVNFGIGRVEPEDNLPYDNMEYVLYNDNPNAICTTLSTIYDSTNTVWDPGLITPITSLSTGTYIIDDSTGMYIALAATSERILGAQRYYEYEQGTTPIDVITAIPESTAVVSNAIDTKPDVQSIMKYLFNLEVIQNNGLSSMRNLVKR</sequence>
<name>A0A2V0R9K9_9ZZZZ</name>
<evidence type="ECO:0000313" key="1">
    <source>
        <dbReference type="EMBL" id="GBH21881.1"/>
    </source>
</evidence>
<proteinExistence type="predicted"/>
<organism evidence="1">
    <name type="scientific">viral metagenome</name>
    <dbReference type="NCBI Taxonomy" id="1070528"/>
    <lineage>
        <taxon>unclassified sequences</taxon>
        <taxon>metagenomes</taxon>
        <taxon>organismal metagenomes</taxon>
    </lineage>
</organism>
<reference evidence="1" key="1">
    <citation type="submission" date="2017-04" db="EMBL/GenBank/DDBJ databases">
        <title>Unveiling RNA virosphere associated with marine microorganisms.</title>
        <authorList>
            <person name="Urayama S."/>
            <person name="Takaki Y."/>
            <person name="Nishi S."/>
            <person name="Yoshida Y."/>
            <person name="Deguchi S."/>
            <person name="Takai K."/>
            <person name="Nunoura T."/>
        </authorList>
    </citation>
    <scope>NUCLEOTIDE SEQUENCE</scope>
</reference>
<dbReference type="AlphaFoldDB" id="A0A2V0R9K9"/>